<accession>A0A183U453</accession>
<feature type="region of interest" description="Disordered" evidence="1">
    <location>
        <begin position="1"/>
        <end position="21"/>
    </location>
</feature>
<dbReference type="AlphaFoldDB" id="A0A183U453"/>
<dbReference type="EMBL" id="UYWY01004022">
    <property type="protein sequence ID" value="VDM28990.1"/>
    <property type="molecule type" value="Genomic_DNA"/>
</dbReference>
<keyword evidence="3" id="KW-1185">Reference proteome</keyword>
<dbReference type="Proteomes" id="UP000050794">
    <property type="component" value="Unassembled WGS sequence"/>
</dbReference>
<dbReference type="WBParaSite" id="TCNE_0000327301-mRNA-1">
    <property type="protein sequence ID" value="TCNE_0000327301-mRNA-1"/>
    <property type="gene ID" value="TCNE_0000327301"/>
</dbReference>
<evidence type="ECO:0000313" key="4">
    <source>
        <dbReference type="WBParaSite" id="TCNE_0000327301-mRNA-1"/>
    </source>
</evidence>
<protein>
    <submittedName>
        <fullName evidence="4">Transposase</fullName>
    </submittedName>
</protein>
<evidence type="ECO:0000256" key="1">
    <source>
        <dbReference type="SAM" id="MobiDB-lite"/>
    </source>
</evidence>
<reference evidence="4" key="1">
    <citation type="submission" date="2016-06" db="UniProtKB">
        <authorList>
            <consortium name="WormBaseParasite"/>
        </authorList>
    </citation>
    <scope>IDENTIFICATION</scope>
</reference>
<gene>
    <name evidence="2" type="ORF">TCNE_LOCUS3273</name>
</gene>
<evidence type="ECO:0000313" key="2">
    <source>
        <dbReference type="EMBL" id="VDM28990.1"/>
    </source>
</evidence>
<proteinExistence type="predicted"/>
<name>A0A183U453_TOXCA</name>
<evidence type="ECO:0000313" key="3">
    <source>
        <dbReference type="Proteomes" id="UP000050794"/>
    </source>
</evidence>
<organism evidence="3 4">
    <name type="scientific">Toxocara canis</name>
    <name type="common">Canine roundworm</name>
    <dbReference type="NCBI Taxonomy" id="6265"/>
    <lineage>
        <taxon>Eukaryota</taxon>
        <taxon>Metazoa</taxon>
        <taxon>Ecdysozoa</taxon>
        <taxon>Nematoda</taxon>
        <taxon>Chromadorea</taxon>
        <taxon>Rhabditida</taxon>
        <taxon>Spirurina</taxon>
        <taxon>Ascaridomorpha</taxon>
        <taxon>Ascaridoidea</taxon>
        <taxon>Toxocaridae</taxon>
        <taxon>Toxocara</taxon>
    </lineage>
</organism>
<reference evidence="2 3" key="2">
    <citation type="submission" date="2018-11" db="EMBL/GenBank/DDBJ databases">
        <authorList>
            <consortium name="Pathogen Informatics"/>
        </authorList>
    </citation>
    <scope>NUCLEOTIDE SEQUENCE [LARGE SCALE GENOMIC DNA]</scope>
</reference>
<sequence length="112" mass="12114">MAYPRGGANGSSPAHPSRGANLRSLWHNSAVVHTSGTSGIFKPRHKRFQAFAFLSRAPTPCIHKTLRKRLEPPAYPGCGANGLSPWRIYAVAQMAQACGIAKVLPKWLKPLA</sequence>